<dbReference type="Pfam" id="PF02517">
    <property type="entry name" value="Rce1-like"/>
    <property type="match status" value="1"/>
</dbReference>
<dbReference type="GO" id="GO:0004175">
    <property type="term" value="F:endopeptidase activity"/>
    <property type="evidence" value="ECO:0007669"/>
    <property type="project" value="UniProtKB-ARBA"/>
</dbReference>
<dbReference type="GO" id="GO:0006508">
    <property type="term" value="P:proteolysis"/>
    <property type="evidence" value="ECO:0007669"/>
    <property type="project" value="UniProtKB-KW"/>
</dbReference>
<proteinExistence type="predicted"/>
<dbReference type="InterPro" id="IPR052710">
    <property type="entry name" value="CAAX_protease"/>
</dbReference>
<dbReference type="PANTHER" id="PTHR36435:SF1">
    <property type="entry name" value="CAAX AMINO TERMINAL PROTEASE FAMILY PROTEIN"/>
    <property type="match status" value="1"/>
</dbReference>
<reference evidence="2 3" key="1">
    <citation type="submission" date="2018-06" db="EMBL/GenBank/DDBJ databases">
        <authorList>
            <consortium name="Pathogen Informatics"/>
            <person name="Doyle S."/>
        </authorList>
    </citation>
    <scope>NUCLEOTIDE SEQUENCE [LARGE SCALE GENOMIC DNA]</scope>
    <source>
        <strain evidence="2 3">NCTC7688</strain>
    </source>
</reference>
<organism evidence="2 3">
    <name type="scientific">Staphylococcus saprophyticus</name>
    <dbReference type="NCBI Taxonomy" id="29385"/>
    <lineage>
        <taxon>Bacteria</taxon>
        <taxon>Bacillati</taxon>
        <taxon>Bacillota</taxon>
        <taxon>Bacilli</taxon>
        <taxon>Bacillales</taxon>
        <taxon>Staphylococcaceae</taxon>
        <taxon>Staphylococcus</taxon>
    </lineage>
</organism>
<keyword evidence="2" id="KW-0378">Hydrolase</keyword>
<accession>A0A380HMB3</accession>
<sequence>MTEKSTELKNNNQQDISVWDNKKIVKRDFWLIPIYLLANNIMPLLLFAAIYIVYSVFNFKNETFVTDENILIMGGLLAEIVILVSFYAMHLKDRLIPISNQRILAIPKYLFIIVATYIVTLGLNSLYDWMMEFLPKGLQYTETQNQMLLEKMFENNWMLPFLFIDIVILTPIIEELLFRHLIIHELGKKITYTVASILSTILFASVHVLGATSLFEIGSYLIIGAGLAFVYVKSGMNLAVSITLHALNNLISFIAIVILK</sequence>
<dbReference type="InterPro" id="IPR003675">
    <property type="entry name" value="Rce1/LyrA-like_dom"/>
</dbReference>
<dbReference type="RefSeq" id="WP_041079269.1">
    <property type="nucleotide sequence ID" value="NZ_CAXOKG010000002.1"/>
</dbReference>
<evidence type="ECO:0000313" key="2">
    <source>
        <dbReference type="EMBL" id="SUM82090.1"/>
    </source>
</evidence>
<evidence type="ECO:0000259" key="1">
    <source>
        <dbReference type="Pfam" id="PF02517"/>
    </source>
</evidence>
<dbReference type="GO" id="GO:0080120">
    <property type="term" value="P:CAAX-box protein maturation"/>
    <property type="evidence" value="ECO:0007669"/>
    <property type="project" value="UniProtKB-ARBA"/>
</dbReference>
<dbReference type="PANTHER" id="PTHR36435">
    <property type="entry name" value="SLR1288 PROTEIN"/>
    <property type="match status" value="1"/>
</dbReference>
<feature type="domain" description="CAAX prenyl protease 2/Lysostaphin resistance protein A-like" evidence="1">
    <location>
        <begin position="157"/>
        <end position="251"/>
    </location>
</feature>
<protein>
    <submittedName>
        <fullName evidence="2">Metal-dependent membrane protease</fullName>
    </submittedName>
</protein>
<keyword evidence="2" id="KW-0645">Protease</keyword>
<gene>
    <name evidence="2" type="ORF">NCTC7688_00586</name>
</gene>
<name>A0A380HMB3_STASA</name>
<dbReference type="Proteomes" id="UP000254707">
    <property type="component" value="Unassembled WGS sequence"/>
</dbReference>
<dbReference type="AlphaFoldDB" id="A0A380HMB3"/>
<evidence type="ECO:0000313" key="3">
    <source>
        <dbReference type="Proteomes" id="UP000254707"/>
    </source>
</evidence>
<dbReference type="EMBL" id="UHED01000001">
    <property type="protein sequence ID" value="SUM82090.1"/>
    <property type="molecule type" value="Genomic_DNA"/>
</dbReference>